<gene>
    <name evidence="3" type="ORF">QWZ14_27170</name>
</gene>
<dbReference type="SUPFAM" id="SSF53850">
    <property type="entry name" value="Periplasmic binding protein-like II"/>
    <property type="match status" value="1"/>
</dbReference>
<dbReference type="Pfam" id="PF03401">
    <property type="entry name" value="TctC"/>
    <property type="match status" value="1"/>
</dbReference>
<evidence type="ECO:0000313" key="4">
    <source>
        <dbReference type="Proteomes" id="UP001529369"/>
    </source>
</evidence>
<dbReference type="InterPro" id="IPR042100">
    <property type="entry name" value="Bug_dom1"/>
</dbReference>
<reference evidence="4" key="1">
    <citation type="journal article" date="2019" name="Int. J. Syst. Evol. Microbiol.">
        <title>The Global Catalogue of Microorganisms (GCM) 10K type strain sequencing project: providing services to taxonomists for standard genome sequencing and annotation.</title>
        <authorList>
            <consortium name="The Broad Institute Genomics Platform"/>
            <consortium name="The Broad Institute Genome Sequencing Center for Infectious Disease"/>
            <person name="Wu L."/>
            <person name="Ma J."/>
        </authorList>
    </citation>
    <scope>NUCLEOTIDE SEQUENCE [LARGE SCALE GENOMIC DNA]</scope>
    <source>
        <strain evidence="4">CECT 7131</strain>
    </source>
</reference>
<dbReference type="Gene3D" id="3.40.190.150">
    <property type="entry name" value="Bordetella uptake gene, domain 1"/>
    <property type="match status" value="1"/>
</dbReference>
<dbReference type="PANTHER" id="PTHR42928:SF5">
    <property type="entry name" value="BLR1237 PROTEIN"/>
    <property type="match status" value="1"/>
</dbReference>
<evidence type="ECO:0000313" key="3">
    <source>
        <dbReference type="EMBL" id="MDN3568079.1"/>
    </source>
</evidence>
<dbReference type="InterPro" id="IPR005064">
    <property type="entry name" value="BUG"/>
</dbReference>
<comment type="caution">
    <text evidence="3">The sequence shown here is derived from an EMBL/GenBank/DDBJ whole genome shotgun (WGS) entry which is preliminary data.</text>
</comment>
<evidence type="ECO:0000256" key="1">
    <source>
        <dbReference type="ARBA" id="ARBA00006987"/>
    </source>
</evidence>
<name>A0ABT8AFE1_9PROT</name>
<protein>
    <submittedName>
        <fullName evidence="3">Tripartite tricarboxylate transporter substrate binding protein</fullName>
    </submittedName>
</protein>
<evidence type="ECO:0000256" key="2">
    <source>
        <dbReference type="SAM" id="SignalP"/>
    </source>
</evidence>
<dbReference type="PIRSF" id="PIRSF017082">
    <property type="entry name" value="YflP"/>
    <property type="match status" value="1"/>
</dbReference>
<dbReference type="CDD" id="cd07012">
    <property type="entry name" value="PBP2_Bug_TTT"/>
    <property type="match status" value="1"/>
</dbReference>
<sequence length="324" mass="34217">MTQLTRRTALATPLLLLAGHARAQGAWPGRPVTMIVPWAPGGSNDVAARLLTPHLEARFGQPFIVENRPGGGGSVGMGMVARARPDGLTLLVSSASNHIFHPLIAPDLGYDVRQALPAVAMLVDVPNVVAASNALGVRTIQELIAKVKADPKGITFASSGVGSSNHLAGELFRLKTGLDMTHVPYRGGGQAITDLIAGTVPLAFLNLPTVIGPAEAGSVRLLAVGTSERLRSRPDIPTVAEQGVPDYAVRSWTGLFAPKGTPRPAVERLAAALKEILDLPAVKKRLTDMASDPLWMDPAETDRFVGQEYDRWGPVVKAADVKPE</sequence>
<feature type="chain" id="PRO_5046863450" evidence="2">
    <location>
        <begin position="24"/>
        <end position="324"/>
    </location>
</feature>
<dbReference type="Proteomes" id="UP001529369">
    <property type="component" value="Unassembled WGS sequence"/>
</dbReference>
<dbReference type="EMBL" id="JAUFPN010000202">
    <property type="protein sequence ID" value="MDN3568079.1"/>
    <property type="molecule type" value="Genomic_DNA"/>
</dbReference>
<comment type="similarity">
    <text evidence="1">Belongs to the UPF0065 (bug) family.</text>
</comment>
<feature type="signal peptide" evidence="2">
    <location>
        <begin position="1"/>
        <end position="23"/>
    </location>
</feature>
<keyword evidence="2" id="KW-0732">Signal</keyword>
<dbReference type="Gene3D" id="3.40.190.10">
    <property type="entry name" value="Periplasmic binding protein-like II"/>
    <property type="match status" value="1"/>
</dbReference>
<proteinExistence type="inferred from homology"/>
<dbReference type="RefSeq" id="WP_290320175.1">
    <property type="nucleotide sequence ID" value="NZ_JAUFPN010000202.1"/>
</dbReference>
<accession>A0ABT8AFE1</accession>
<dbReference type="PANTHER" id="PTHR42928">
    <property type="entry name" value="TRICARBOXYLATE-BINDING PROTEIN"/>
    <property type="match status" value="1"/>
</dbReference>
<organism evidence="3 4">
    <name type="scientific">Paeniroseomonas aquatica</name>
    <dbReference type="NCBI Taxonomy" id="373043"/>
    <lineage>
        <taxon>Bacteria</taxon>
        <taxon>Pseudomonadati</taxon>
        <taxon>Pseudomonadota</taxon>
        <taxon>Alphaproteobacteria</taxon>
        <taxon>Acetobacterales</taxon>
        <taxon>Acetobacteraceae</taxon>
        <taxon>Paeniroseomonas</taxon>
    </lineage>
</organism>
<keyword evidence="4" id="KW-1185">Reference proteome</keyword>